<organism evidence="3 4">
    <name type="scientific">Liquorilactobacillus uvarum DSM 19971</name>
    <dbReference type="NCBI Taxonomy" id="1423812"/>
    <lineage>
        <taxon>Bacteria</taxon>
        <taxon>Bacillati</taxon>
        <taxon>Bacillota</taxon>
        <taxon>Bacilli</taxon>
        <taxon>Lactobacillales</taxon>
        <taxon>Lactobacillaceae</taxon>
        <taxon>Liquorilactobacillus</taxon>
    </lineage>
</organism>
<proteinExistence type="predicted"/>
<dbReference type="AlphaFoldDB" id="A0A0R1PKI7"/>
<feature type="domain" description="Endonuclease GajA/Old nuclease/RecF-like AAA" evidence="2">
    <location>
        <begin position="5"/>
        <end position="194"/>
    </location>
</feature>
<accession>A0A0R1PKI7</accession>
<evidence type="ECO:0000313" key="3">
    <source>
        <dbReference type="EMBL" id="KRL32903.1"/>
    </source>
</evidence>
<dbReference type="EMBL" id="AZEG01000061">
    <property type="protein sequence ID" value="KRL32903.1"/>
    <property type="molecule type" value="Genomic_DNA"/>
</dbReference>
<dbReference type="OrthoDB" id="9801813at2"/>
<dbReference type="Pfam" id="PF13175">
    <property type="entry name" value="AAA_15"/>
    <property type="match status" value="1"/>
</dbReference>
<dbReference type="PATRIC" id="fig|1423812.3.peg.2318"/>
<name>A0A0R1PKI7_9LACO</name>
<evidence type="ECO:0000256" key="1">
    <source>
        <dbReference type="SAM" id="MobiDB-lite"/>
    </source>
</evidence>
<dbReference type="InterPro" id="IPR041685">
    <property type="entry name" value="AAA_GajA/Old/RecF-like"/>
</dbReference>
<protein>
    <recommendedName>
        <fullName evidence="2">Endonuclease GajA/Old nuclease/RecF-like AAA domain-containing protein</fullName>
    </recommendedName>
</protein>
<sequence length="197" mass="22343">MHWKFFFNNSTVKLDTDDAYINGDPKDVEITCEFSNIPKKIIIDESQTTNLRDEYLVTENGNLAIKKLYDLSGKNPKTKVYALANYPDNPELKDILYATRQKLKTTVKKLDPLYQEGVNFNINASLRAAIRKSCNITTYSTKEIDLAKVEGKLLLPKLEKYLPVFALFQSDRPSTDSDSEVQDPMHAATKESLANGK</sequence>
<comment type="caution">
    <text evidence="3">The sequence shown here is derived from an EMBL/GenBank/DDBJ whole genome shotgun (WGS) entry which is preliminary data.</text>
</comment>
<reference evidence="3 4" key="1">
    <citation type="journal article" date="2015" name="Genome Announc.">
        <title>Expanding the biotechnology potential of lactobacilli through comparative genomics of 213 strains and associated genera.</title>
        <authorList>
            <person name="Sun Z."/>
            <person name="Harris H.M."/>
            <person name="McCann A."/>
            <person name="Guo C."/>
            <person name="Argimon S."/>
            <person name="Zhang W."/>
            <person name="Yang X."/>
            <person name="Jeffery I.B."/>
            <person name="Cooney J.C."/>
            <person name="Kagawa T.F."/>
            <person name="Liu W."/>
            <person name="Song Y."/>
            <person name="Salvetti E."/>
            <person name="Wrobel A."/>
            <person name="Rasinkangas P."/>
            <person name="Parkhill J."/>
            <person name="Rea M.C."/>
            <person name="O'Sullivan O."/>
            <person name="Ritari J."/>
            <person name="Douillard F.P."/>
            <person name="Paul Ross R."/>
            <person name="Yang R."/>
            <person name="Briner A.E."/>
            <person name="Felis G.E."/>
            <person name="de Vos W.M."/>
            <person name="Barrangou R."/>
            <person name="Klaenhammer T.R."/>
            <person name="Caufield P.W."/>
            <person name="Cui Y."/>
            <person name="Zhang H."/>
            <person name="O'Toole P.W."/>
        </authorList>
    </citation>
    <scope>NUCLEOTIDE SEQUENCE [LARGE SCALE GENOMIC DNA]</scope>
    <source>
        <strain evidence="3 4">DSM 19971</strain>
    </source>
</reference>
<dbReference type="Proteomes" id="UP000051155">
    <property type="component" value="Unassembled WGS sequence"/>
</dbReference>
<feature type="region of interest" description="Disordered" evidence="1">
    <location>
        <begin position="172"/>
        <end position="197"/>
    </location>
</feature>
<evidence type="ECO:0000313" key="4">
    <source>
        <dbReference type="Proteomes" id="UP000051155"/>
    </source>
</evidence>
<dbReference type="RefSeq" id="WP_057738822.1">
    <property type="nucleotide sequence ID" value="NZ_AZEG01000061.1"/>
</dbReference>
<gene>
    <name evidence="3" type="ORF">FD20_GL002185</name>
</gene>
<evidence type="ECO:0000259" key="2">
    <source>
        <dbReference type="Pfam" id="PF13175"/>
    </source>
</evidence>
<dbReference type="STRING" id="1423812.FD20_GL002185"/>
<keyword evidence="4" id="KW-1185">Reference proteome</keyword>